<dbReference type="HOGENOM" id="CLU_2479690_0_0_6"/>
<comment type="caution">
    <text evidence="1">The sequence shown here is derived from an EMBL/GenBank/DDBJ whole genome shotgun (WGS) entry which is preliminary data.</text>
</comment>
<protein>
    <submittedName>
        <fullName evidence="1">Uncharacterized protein</fullName>
    </submittedName>
</protein>
<gene>
    <name evidence="1" type="ORF">J057_00769</name>
</gene>
<keyword evidence="2" id="KW-1185">Reference proteome</keyword>
<accession>N6X7N0</accession>
<dbReference type="PATRIC" id="fig|626887.3.peg.143"/>
<dbReference type="OrthoDB" id="6402671at2"/>
<dbReference type="AlphaFoldDB" id="N6X7N0"/>
<organism evidence="1 2">
    <name type="scientific">Marinobacter nanhaiticus D15-8W</name>
    <dbReference type="NCBI Taxonomy" id="626887"/>
    <lineage>
        <taxon>Bacteria</taxon>
        <taxon>Pseudomonadati</taxon>
        <taxon>Pseudomonadota</taxon>
        <taxon>Gammaproteobacteria</taxon>
        <taxon>Pseudomonadales</taxon>
        <taxon>Marinobacteraceae</taxon>
        <taxon>Marinobacter</taxon>
    </lineage>
</organism>
<proteinExistence type="predicted"/>
<name>N6X7N0_9GAMM</name>
<evidence type="ECO:0000313" key="1">
    <source>
        <dbReference type="EMBL" id="ENO17153.1"/>
    </source>
</evidence>
<dbReference type="RefSeq" id="WP_004578805.1">
    <property type="nucleotide sequence ID" value="NZ_AP028879.1"/>
</dbReference>
<sequence>MWFLATTTKTPKFFLANGSTVEADIDWTHEKVTSTGRLWSGAPMVESPAQAIAALNAKGAVSFKTKPEAKEFAKTLPAGGWKYYRIK</sequence>
<dbReference type="Proteomes" id="UP000013165">
    <property type="component" value="Unassembled WGS sequence"/>
</dbReference>
<dbReference type="EMBL" id="APLQ01000005">
    <property type="protein sequence ID" value="ENO17153.1"/>
    <property type="molecule type" value="Genomic_DNA"/>
</dbReference>
<evidence type="ECO:0000313" key="2">
    <source>
        <dbReference type="Proteomes" id="UP000013165"/>
    </source>
</evidence>
<reference evidence="1 2" key="1">
    <citation type="journal article" date="2013" name="Genome Announc.">
        <title>Genome Sequence of the Polycyclic Aromatic Hydrocarbon-Degrading Bacterium Strain Marinobacter nanhaiticus D15-8WT.</title>
        <authorList>
            <person name="Cui Z."/>
            <person name="Gao W."/>
            <person name="Li Q."/>
            <person name="Xu G."/>
            <person name="Zheng L."/>
        </authorList>
    </citation>
    <scope>NUCLEOTIDE SEQUENCE [LARGE SCALE GENOMIC DNA]</scope>
    <source>
        <strain evidence="1 2">D15-8W</strain>
    </source>
</reference>